<name>A0AAD7BJI9_MYCRO</name>
<organism evidence="2 3">
    <name type="scientific">Mycena rosella</name>
    <name type="common">Pink bonnet</name>
    <name type="synonym">Agaricus rosellus</name>
    <dbReference type="NCBI Taxonomy" id="1033263"/>
    <lineage>
        <taxon>Eukaryota</taxon>
        <taxon>Fungi</taxon>
        <taxon>Dikarya</taxon>
        <taxon>Basidiomycota</taxon>
        <taxon>Agaricomycotina</taxon>
        <taxon>Agaricomycetes</taxon>
        <taxon>Agaricomycetidae</taxon>
        <taxon>Agaricales</taxon>
        <taxon>Marasmiineae</taxon>
        <taxon>Mycenaceae</taxon>
        <taxon>Mycena</taxon>
    </lineage>
</organism>
<evidence type="ECO:0000313" key="2">
    <source>
        <dbReference type="EMBL" id="KAJ7622548.1"/>
    </source>
</evidence>
<dbReference type="AlphaFoldDB" id="A0AAD7BJI9"/>
<reference evidence="2" key="1">
    <citation type="submission" date="2023-03" db="EMBL/GenBank/DDBJ databases">
        <title>Massive genome expansion in bonnet fungi (Mycena s.s.) driven by repeated elements and novel gene families across ecological guilds.</title>
        <authorList>
            <consortium name="Lawrence Berkeley National Laboratory"/>
            <person name="Harder C.B."/>
            <person name="Miyauchi S."/>
            <person name="Viragh M."/>
            <person name="Kuo A."/>
            <person name="Thoen E."/>
            <person name="Andreopoulos B."/>
            <person name="Lu D."/>
            <person name="Skrede I."/>
            <person name="Drula E."/>
            <person name="Henrissat B."/>
            <person name="Morin E."/>
            <person name="Kohler A."/>
            <person name="Barry K."/>
            <person name="LaButti K."/>
            <person name="Morin E."/>
            <person name="Salamov A."/>
            <person name="Lipzen A."/>
            <person name="Mereny Z."/>
            <person name="Hegedus B."/>
            <person name="Baldrian P."/>
            <person name="Stursova M."/>
            <person name="Weitz H."/>
            <person name="Taylor A."/>
            <person name="Grigoriev I.V."/>
            <person name="Nagy L.G."/>
            <person name="Martin F."/>
            <person name="Kauserud H."/>
        </authorList>
    </citation>
    <scope>NUCLEOTIDE SEQUENCE</scope>
    <source>
        <strain evidence="2">CBHHK067</strain>
    </source>
</reference>
<feature type="region of interest" description="Disordered" evidence="1">
    <location>
        <begin position="150"/>
        <end position="181"/>
    </location>
</feature>
<feature type="compositionally biased region" description="Basic and acidic residues" evidence="1">
    <location>
        <begin position="158"/>
        <end position="174"/>
    </location>
</feature>
<keyword evidence="3" id="KW-1185">Reference proteome</keyword>
<evidence type="ECO:0000313" key="3">
    <source>
        <dbReference type="Proteomes" id="UP001221757"/>
    </source>
</evidence>
<proteinExistence type="predicted"/>
<evidence type="ECO:0000256" key="1">
    <source>
        <dbReference type="SAM" id="MobiDB-lite"/>
    </source>
</evidence>
<dbReference type="Proteomes" id="UP001221757">
    <property type="component" value="Unassembled WGS sequence"/>
</dbReference>
<sequence length="444" mass="48773">MIGRIHLEFEYSLIKEAGLEGMDDALAVMGRKTGRPLARREGKNENDRLLPASFCHPTNLSVPRKLTYNRVQSQTCIGRWRSPRLHLVIHPTAGGRSTRGLEPGFHYIFSPLISILPTSKISRGARIPMKSLQVGMLVVWAATASLNHKGPRHRLRIPRRDDRPNLNTAREKSSRGGVRTQQRVGAPIEVLEKFGARTEEYEPIGAVRINRKGSVRIKKKGSSQDEEGQIVCEQGRKGLWRGRMGGPEEHKLGVMHDLLEVHRGAGEVQASASAIRYRSEELEKARRLSDSDTGRMQHNRAHKRSLVVQPGKCLESGGAAHGGGAAKGGMIAVAGARANWWQRGAALLRRKRRAAAAATKMGGNAPSRREKGVLSTFVILQCLGKSGRRSMACLVGGVRQAKGVLWMRQGRVVPKKKVGAQTSGTTRVARTLVNDENDEGWAGR</sequence>
<dbReference type="EMBL" id="JARKIE010000656">
    <property type="protein sequence ID" value="KAJ7622548.1"/>
    <property type="molecule type" value="Genomic_DNA"/>
</dbReference>
<gene>
    <name evidence="2" type="ORF">B0H17DRAFT_1151674</name>
</gene>
<accession>A0AAD7BJI9</accession>
<comment type="caution">
    <text evidence="2">The sequence shown here is derived from an EMBL/GenBank/DDBJ whole genome shotgun (WGS) entry which is preliminary data.</text>
</comment>
<protein>
    <submittedName>
        <fullName evidence="2">Uncharacterized protein</fullName>
    </submittedName>
</protein>